<comment type="subcellular location">
    <subcellularLocation>
        <location evidence="1">Nucleus</location>
    </subcellularLocation>
</comment>
<dbReference type="InterPro" id="IPR043701">
    <property type="entry name" value="Yju2"/>
</dbReference>
<feature type="non-terminal residue" evidence="9">
    <location>
        <position position="449"/>
    </location>
</feature>
<dbReference type="Proteomes" id="UP000652761">
    <property type="component" value="Unassembled WGS sequence"/>
</dbReference>
<feature type="region of interest" description="Disordered" evidence="8">
    <location>
        <begin position="328"/>
        <end position="449"/>
    </location>
</feature>
<gene>
    <name evidence="9" type="ORF">Taro_026858</name>
</gene>
<comment type="caution">
    <text evidence="9">The sequence shown here is derived from an EMBL/GenBank/DDBJ whole genome shotgun (WGS) entry which is preliminary data.</text>
</comment>
<feature type="compositionally biased region" description="Polar residues" evidence="8">
    <location>
        <begin position="433"/>
        <end position="449"/>
    </location>
</feature>
<dbReference type="EMBL" id="NMUH01001645">
    <property type="protein sequence ID" value="MQL94196.1"/>
    <property type="molecule type" value="Genomic_DNA"/>
</dbReference>
<dbReference type="InterPro" id="IPR007590">
    <property type="entry name" value="Saf4/Yju2"/>
</dbReference>
<keyword evidence="6" id="KW-0508">mRNA splicing</keyword>
<evidence type="ECO:0000256" key="6">
    <source>
        <dbReference type="ARBA" id="ARBA00023187"/>
    </source>
</evidence>
<evidence type="ECO:0000256" key="5">
    <source>
        <dbReference type="ARBA" id="ARBA00022833"/>
    </source>
</evidence>
<dbReference type="PANTHER" id="PTHR12111">
    <property type="entry name" value="SPLICING FACTOR YJU2"/>
    <property type="match status" value="1"/>
</dbReference>
<dbReference type="GO" id="GO:0071006">
    <property type="term" value="C:U2-type catalytic step 1 spliceosome"/>
    <property type="evidence" value="ECO:0007669"/>
    <property type="project" value="TreeGrafter"/>
</dbReference>
<protein>
    <recommendedName>
        <fullName evidence="11">Splicing factor YJU2</fullName>
    </recommendedName>
</protein>
<feature type="compositionally biased region" description="Low complexity" evidence="8">
    <location>
        <begin position="373"/>
        <end position="385"/>
    </location>
</feature>
<proteinExistence type="inferred from homology"/>
<keyword evidence="7" id="KW-0539">Nucleus</keyword>
<dbReference type="Pfam" id="PF04502">
    <property type="entry name" value="Saf4_Yju2"/>
    <property type="match status" value="1"/>
</dbReference>
<evidence type="ECO:0000256" key="4">
    <source>
        <dbReference type="ARBA" id="ARBA00022728"/>
    </source>
</evidence>
<sequence length="449" mass="51065">LFTRPVSHPWPSCLINPAPRAHQRSRQAASATLLQRRTHDVLPLPRCIAPRLARFRNPLTCAASALRPALASRLDLDCGSTTLVVGGYVLLWTWSSGTGLPVAEEEEGERRRRRRKGCATMGERKVLNKYYPPDFDPAKIPRRRQPKNQQIKVRMMLPMSIRCNTCGTYIYKGTKFNSRKEDAVGEVYLGIQVFRFYFKCTRCSAELTFKTDPQNNDYVVESGASRNFEPWREEEELAEKEKRKREAEEMGDAMKSLENRALDSKMDMDILAALEEMKSMKSRHATVNSDLMLEALRRSKEAEKRKLEEEDEELIKKYFHDRDPADFVRRIDDDDDDDAELNEDLYKGNNNIRKDASRITGNPTDSLTTDTISNNSKSEETSSSSGARRPKSILQSSSVIVSIAKKPRISPAEGKKLPHDDQPKDALSKPPEVNTSLLSLCQSYNSDDE</sequence>
<dbReference type="OrthoDB" id="674963at2759"/>
<keyword evidence="2" id="KW-0507">mRNA processing</keyword>
<evidence type="ECO:0000256" key="8">
    <source>
        <dbReference type="SAM" id="MobiDB-lite"/>
    </source>
</evidence>
<feature type="region of interest" description="Disordered" evidence="8">
    <location>
        <begin position="230"/>
        <end position="249"/>
    </location>
</feature>
<name>A0A843VGD7_COLES</name>
<dbReference type="HAMAP" id="MF_03226">
    <property type="entry name" value="YJU2"/>
    <property type="match status" value="1"/>
</dbReference>
<dbReference type="PANTHER" id="PTHR12111:SF1">
    <property type="entry name" value="SPLICING FACTOR YJU2"/>
    <property type="match status" value="1"/>
</dbReference>
<feature type="compositionally biased region" description="Acidic residues" evidence="8">
    <location>
        <begin position="333"/>
        <end position="343"/>
    </location>
</feature>
<evidence type="ECO:0000313" key="10">
    <source>
        <dbReference type="Proteomes" id="UP000652761"/>
    </source>
</evidence>
<dbReference type="GO" id="GO:0046872">
    <property type="term" value="F:metal ion binding"/>
    <property type="evidence" value="ECO:0007669"/>
    <property type="project" value="UniProtKB-KW"/>
</dbReference>
<keyword evidence="3" id="KW-0479">Metal-binding</keyword>
<feature type="compositionally biased region" description="Polar residues" evidence="8">
    <location>
        <begin position="359"/>
        <end position="372"/>
    </location>
</feature>
<evidence type="ECO:0008006" key="11">
    <source>
        <dbReference type="Google" id="ProtNLM"/>
    </source>
</evidence>
<keyword evidence="5" id="KW-0862">Zinc</keyword>
<keyword evidence="10" id="KW-1185">Reference proteome</keyword>
<feature type="compositionally biased region" description="Basic and acidic residues" evidence="8">
    <location>
        <begin position="239"/>
        <end position="248"/>
    </location>
</feature>
<evidence type="ECO:0000313" key="9">
    <source>
        <dbReference type="EMBL" id="MQL94196.1"/>
    </source>
</evidence>
<feature type="compositionally biased region" description="Basic and acidic residues" evidence="8">
    <location>
        <begin position="413"/>
        <end position="427"/>
    </location>
</feature>
<evidence type="ECO:0000256" key="1">
    <source>
        <dbReference type="ARBA" id="ARBA00004123"/>
    </source>
</evidence>
<evidence type="ECO:0000256" key="2">
    <source>
        <dbReference type="ARBA" id="ARBA00022664"/>
    </source>
</evidence>
<dbReference type="AlphaFoldDB" id="A0A843VGD7"/>
<evidence type="ECO:0000256" key="3">
    <source>
        <dbReference type="ARBA" id="ARBA00022723"/>
    </source>
</evidence>
<accession>A0A843VGD7</accession>
<dbReference type="GO" id="GO:0000398">
    <property type="term" value="P:mRNA splicing, via spliceosome"/>
    <property type="evidence" value="ECO:0007669"/>
    <property type="project" value="InterPro"/>
</dbReference>
<keyword evidence="4" id="KW-0747">Spliceosome</keyword>
<reference evidence="9" key="1">
    <citation type="submission" date="2017-07" db="EMBL/GenBank/DDBJ databases">
        <title>Taro Niue Genome Assembly and Annotation.</title>
        <authorList>
            <person name="Atibalentja N."/>
            <person name="Keating K."/>
            <person name="Fields C.J."/>
        </authorList>
    </citation>
    <scope>NUCLEOTIDE SEQUENCE</scope>
    <source>
        <strain evidence="9">Niue_2</strain>
        <tissue evidence="9">Leaf</tissue>
    </source>
</reference>
<evidence type="ECO:0000256" key="7">
    <source>
        <dbReference type="ARBA" id="ARBA00023242"/>
    </source>
</evidence>
<organism evidence="9 10">
    <name type="scientific">Colocasia esculenta</name>
    <name type="common">Wild taro</name>
    <name type="synonym">Arum esculentum</name>
    <dbReference type="NCBI Taxonomy" id="4460"/>
    <lineage>
        <taxon>Eukaryota</taxon>
        <taxon>Viridiplantae</taxon>
        <taxon>Streptophyta</taxon>
        <taxon>Embryophyta</taxon>
        <taxon>Tracheophyta</taxon>
        <taxon>Spermatophyta</taxon>
        <taxon>Magnoliopsida</taxon>
        <taxon>Liliopsida</taxon>
        <taxon>Araceae</taxon>
        <taxon>Aroideae</taxon>
        <taxon>Colocasieae</taxon>
        <taxon>Colocasia</taxon>
    </lineage>
</organism>